<comment type="caution">
    <text evidence="1">The sequence shown here is derived from an EMBL/GenBank/DDBJ whole genome shotgun (WGS) entry which is preliminary data.</text>
</comment>
<evidence type="ECO:0000313" key="1">
    <source>
        <dbReference type="EMBL" id="CAB4029205.1"/>
    </source>
</evidence>
<proteinExistence type="predicted"/>
<dbReference type="Proteomes" id="UP001152795">
    <property type="component" value="Unassembled WGS sequence"/>
</dbReference>
<sequence length="181" mass="20790">MSITKVSDFTKDSFCFEDAVENSYGSKTIKLTACDQGPLLLKVTDCRSYGVSKSKFDKEKYSISLSLFEKSEFISVLELIEKECAKHVGRPDEKIMKCLSRKGNTPTLYPSIDDEMEMYELKGNDPVDHKKYQDKRFHVDVIVRIKGIYVSGKTTTIQVKLYEASILEEKPKVPRKRLLRD</sequence>
<name>A0A6S7JAH2_PARCT</name>
<protein>
    <submittedName>
        <fullName evidence="1">Uncharacterized protein</fullName>
    </submittedName>
</protein>
<accession>A0A6S7JAH2</accession>
<dbReference type="AlphaFoldDB" id="A0A6S7JAH2"/>
<organism evidence="1 2">
    <name type="scientific">Paramuricea clavata</name>
    <name type="common">Red gorgonian</name>
    <name type="synonym">Violescent sea-whip</name>
    <dbReference type="NCBI Taxonomy" id="317549"/>
    <lineage>
        <taxon>Eukaryota</taxon>
        <taxon>Metazoa</taxon>
        <taxon>Cnidaria</taxon>
        <taxon>Anthozoa</taxon>
        <taxon>Octocorallia</taxon>
        <taxon>Malacalcyonacea</taxon>
        <taxon>Plexauridae</taxon>
        <taxon>Paramuricea</taxon>
    </lineage>
</organism>
<reference evidence="1" key="1">
    <citation type="submission" date="2020-04" db="EMBL/GenBank/DDBJ databases">
        <authorList>
            <person name="Alioto T."/>
            <person name="Alioto T."/>
            <person name="Gomez Garrido J."/>
        </authorList>
    </citation>
    <scope>NUCLEOTIDE SEQUENCE</scope>
    <source>
        <strain evidence="1">A484AB</strain>
    </source>
</reference>
<keyword evidence="2" id="KW-1185">Reference proteome</keyword>
<evidence type="ECO:0000313" key="2">
    <source>
        <dbReference type="Proteomes" id="UP001152795"/>
    </source>
</evidence>
<dbReference type="EMBL" id="CACRXK020016010">
    <property type="protein sequence ID" value="CAB4029205.1"/>
    <property type="molecule type" value="Genomic_DNA"/>
</dbReference>
<gene>
    <name evidence="1" type="ORF">PACLA_8A081139</name>
</gene>